<name>A0A0E0Q5G1_ORYRU</name>
<dbReference type="HOGENOM" id="CLU_1790094_0_0_1"/>
<evidence type="ECO:0008006" key="3">
    <source>
        <dbReference type="Google" id="ProtNLM"/>
    </source>
</evidence>
<reference evidence="1" key="2">
    <citation type="submission" date="2015-06" db="UniProtKB">
        <authorList>
            <consortium name="EnsemblPlants"/>
        </authorList>
    </citation>
    <scope>IDENTIFICATION</scope>
</reference>
<proteinExistence type="predicted"/>
<evidence type="ECO:0000313" key="1">
    <source>
        <dbReference type="EnsemblPlants" id="ORUFI07G06760.1"/>
    </source>
</evidence>
<dbReference type="EnsemblPlants" id="ORUFI07G06760.1">
    <property type="protein sequence ID" value="ORUFI07G06760.1"/>
    <property type="gene ID" value="ORUFI07G06760"/>
</dbReference>
<dbReference type="Gramene" id="ORUFI07G06760.1">
    <property type="protein sequence ID" value="ORUFI07G06760.1"/>
    <property type="gene ID" value="ORUFI07G06760"/>
</dbReference>
<organism evidence="1 2">
    <name type="scientific">Oryza rufipogon</name>
    <name type="common">Brownbeard rice</name>
    <name type="synonym">Asian wild rice</name>
    <dbReference type="NCBI Taxonomy" id="4529"/>
    <lineage>
        <taxon>Eukaryota</taxon>
        <taxon>Viridiplantae</taxon>
        <taxon>Streptophyta</taxon>
        <taxon>Embryophyta</taxon>
        <taxon>Tracheophyta</taxon>
        <taxon>Spermatophyta</taxon>
        <taxon>Magnoliopsida</taxon>
        <taxon>Liliopsida</taxon>
        <taxon>Poales</taxon>
        <taxon>Poaceae</taxon>
        <taxon>BOP clade</taxon>
        <taxon>Oryzoideae</taxon>
        <taxon>Oryzeae</taxon>
        <taxon>Oryzinae</taxon>
        <taxon>Oryza</taxon>
    </lineage>
</organism>
<dbReference type="AlphaFoldDB" id="A0A0E0Q5G1"/>
<sequence length="145" mass="16137">METQGFSRRGFAAELCRSDSLLLFSLIWKLRGTNLLSPVTSTPRSTAQHQTFDLCRFRGDSCRSLPVCQAVSMSMETQGFSRRGFAAELCRSDSLLLFSLIWKLASLDWLASTLLEMASCFALSCILLRCIGVYPLLSVLVNKVV</sequence>
<protein>
    <recommendedName>
        <fullName evidence="3">DUF3778 domain-containing protein</fullName>
    </recommendedName>
</protein>
<evidence type="ECO:0000313" key="2">
    <source>
        <dbReference type="Proteomes" id="UP000008022"/>
    </source>
</evidence>
<keyword evidence="2" id="KW-1185">Reference proteome</keyword>
<dbReference type="STRING" id="4529.A0A0E0Q5G1"/>
<reference evidence="2" key="1">
    <citation type="submission" date="2013-06" db="EMBL/GenBank/DDBJ databases">
        <authorList>
            <person name="Zhao Q."/>
        </authorList>
    </citation>
    <scope>NUCLEOTIDE SEQUENCE</scope>
    <source>
        <strain evidence="2">cv. W1943</strain>
    </source>
</reference>
<dbReference type="Proteomes" id="UP000008022">
    <property type="component" value="Unassembled WGS sequence"/>
</dbReference>
<accession>A0A0E0Q5G1</accession>